<gene>
    <name evidence="2" type="ORF">SDC9_189441</name>
</gene>
<evidence type="ECO:0000256" key="1">
    <source>
        <dbReference type="SAM" id="MobiDB-lite"/>
    </source>
</evidence>
<comment type="caution">
    <text evidence="2">The sequence shown here is derived from an EMBL/GenBank/DDBJ whole genome shotgun (WGS) entry which is preliminary data.</text>
</comment>
<name>A0A645HTJ0_9ZZZZ</name>
<feature type="region of interest" description="Disordered" evidence="1">
    <location>
        <begin position="48"/>
        <end position="89"/>
    </location>
</feature>
<proteinExistence type="predicted"/>
<dbReference type="EMBL" id="VSSQ01099225">
    <property type="protein sequence ID" value="MPN41886.1"/>
    <property type="molecule type" value="Genomic_DNA"/>
</dbReference>
<organism evidence="2">
    <name type="scientific">bioreactor metagenome</name>
    <dbReference type="NCBI Taxonomy" id="1076179"/>
    <lineage>
        <taxon>unclassified sequences</taxon>
        <taxon>metagenomes</taxon>
        <taxon>ecological metagenomes</taxon>
    </lineage>
</organism>
<reference evidence="2" key="1">
    <citation type="submission" date="2019-08" db="EMBL/GenBank/DDBJ databases">
        <authorList>
            <person name="Kucharzyk K."/>
            <person name="Murdoch R.W."/>
            <person name="Higgins S."/>
            <person name="Loffler F."/>
        </authorList>
    </citation>
    <scope>NUCLEOTIDE SEQUENCE</scope>
</reference>
<evidence type="ECO:0000313" key="2">
    <source>
        <dbReference type="EMBL" id="MPN41886.1"/>
    </source>
</evidence>
<sequence>MQREKAGQRRRQMFAERGGVAQQLHRARQTVAVVAQLGLQLLHLLDHHSGMPKHGVPGAGRAHTPPLAHQQRRVDVGLHAQNALTGRRQ</sequence>
<dbReference type="AlphaFoldDB" id="A0A645HTJ0"/>
<accession>A0A645HTJ0</accession>
<protein>
    <submittedName>
        <fullName evidence="2">Uncharacterized protein</fullName>
    </submittedName>
</protein>